<reference evidence="5" key="1">
    <citation type="submission" date="2017-01" db="EMBL/GenBank/DDBJ databases">
        <authorList>
            <person name="Varghese N."/>
            <person name="Submissions S."/>
        </authorList>
    </citation>
    <scope>NUCLEOTIDE SEQUENCE [LARGE SCALE GENOMIC DNA]</scope>
    <source>
        <strain evidence="5">DSM 21768</strain>
    </source>
</reference>
<keyword evidence="5" id="KW-1185">Reference proteome</keyword>
<organism evidence="4 5">
    <name type="scientific">Moraxella cuniculi DSM 21768</name>
    <dbReference type="NCBI Taxonomy" id="1122245"/>
    <lineage>
        <taxon>Bacteria</taxon>
        <taxon>Pseudomonadati</taxon>
        <taxon>Pseudomonadota</taxon>
        <taxon>Gammaproteobacteria</taxon>
        <taxon>Moraxellales</taxon>
        <taxon>Moraxellaceae</taxon>
        <taxon>Moraxella</taxon>
    </lineage>
</organism>
<dbReference type="Gene3D" id="1.10.10.10">
    <property type="entry name" value="Winged helix-like DNA-binding domain superfamily/Winged helix DNA-binding domain"/>
    <property type="match status" value="1"/>
</dbReference>
<dbReference type="PANTHER" id="PTHR13504:SF33">
    <property type="entry name" value="FIC FAMILY PROTEIN"/>
    <property type="match status" value="1"/>
</dbReference>
<dbReference type="PROSITE" id="PS51459">
    <property type="entry name" value="FIDO"/>
    <property type="match status" value="1"/>
</dbReference>
<dbReference type="InterPro" id="IPR003812">
    <property type="entry name" value="Fido"/>
</dbReference>
<keyword evidence="2" id="KW-0547">Nucleotide-binding</keyword>
<dbReference type="STRING" id="34061.B0189_10470"/>
<dbReference type="InterPro" id="IPR036597">
    <property type="entry name" value="Fido-like_dom_sf"/>
</dbReference>
<evidence type="ECO:0000313" key="4">
    <source>
        <dbReference type="EMBL" id="SIR99619.1"/>
    </source>
</evidence>
<dbReference type="RefSeq" id="WP_076555673.1">
    <property type="nucleotide sequence ID" value="NZ_FTNU01000013.1"/>
</dbReference>
<evidence type="ECO:0000256" key="2">
    <source>
        <dbReference type="PIRSR" id="PIRSR640198-2"/>
    </source>
</evidence>
<dbReference type="PANTHER" id="PTHR13504">
    <property type="entry name" value="FIDO DOMAIN-CONTAINING PROTEIN DDB_G0283145"/>
    <property type="match status" value="1"/>
</dbReference>
<dbReference type="Pfam" id="PF13776">
    <property type="entry name" value="DUF4172"/>
    <property type="match status" value="1"/>
</dbReference>
<evidence type="ECO:0000313" key="5">
    <source>
        <dbReference type="Proteomes" id="UP000187495"/>
    </source>
</evidence>
<dbReference type="InterPro" id="IPR040198">
    <property type="entry name" value="Fido_containing"/>
</dbReference>
<dbReference type="GO" id="GO:0005524">
    <property type="term" value="F:ATP binding"/>
    <property type="evidence" value="ECO:0007669"/>
    <property type="project" value="UniProtKB-KW"/>
</dbReference>
<proteinExistence type="predicted"/>
<name>A0A1N7FGX3_9GAMM</name>
<dbReference type="SUPFAM" id="SSF140931">
    <property type="entry name" value="Fic-like"/>
    <property type="match status" value="1"/>
</dbReference>
<feature type="domain" description="Fido" evidence="3">
    <location>
        <begin position="119"/>
        <end position="277"/>
    </location>
</feature>
<gene>
    <name evidence="4" type="ORF">SAMN02745664_1132</name>
</gene>
<evidence type="ECO:0000259" key="3">
    <source>
        <dbReference type="PROSITE" id="PS51459"/>
    </source>
</evidence>
<feature type="active site" evidence="1">
    <location>
        <position position="212"/>
    </location>
</feature>
<dbReference type="Proteomes" id="UP000187495">
    <property type="component" value="Unassembled WGS sequence"/>
</dbReference>
<evidence type="ECO:0000256" key="1">
    <source>
        <dbReference type="PIRSR" id="PIRSR640198-1"/>
    </source>
</evidence>
<protein>
    <submittedName>
        <fullName evidence="4">Fic family protein</fullName>
    </submittedName>
</protein>
<dbReference type="InterPro" id="IPR025230">
    <property type="entry name" value="DUF4172"/>
</dbReference>
<dbReference type="Pfam" id="PF02661">
    <property type="entry name" value="Fic"/>
    <property type="match status" value="1"/>
</dbReference>
<keyword evidence="2" id="KW-0067">ATP-binding</keyword>
<accession>A0A1N7FGX3</accession>
<dbReference type="InterPro" id="IPR036388">
    <property type="entry name" value="WH-like_DNA-bd_sf"/>
</dbReference>
<feature type="binding site" evidence="2">
    <location>
        <begin position="216"/>
        <end position="223"/>
    </location>
    <ligand>
        <name>ATP</name>
        <dbReference type="ChEBI" id="CHEBI:30616"/>
    </ligand>
</feature>
<dbReference type="Gene3D" id="1.10.3290.10">
    <property type="entry name" value="Fido-like domain"/>
    <property type="match status" value="1"/>
</dbReference>
<sequence length="375" mass="42749">MVDTFIHEYPNWTDWQLDEGQLLPLVARIRLLQGRLLGQMSSLGFDLPLEVSLEALTLEVIKTSEIEGEYLNTEQVRSSVARHLGIEALYQHQLVTPSYEVEAIVEMMLKATSRFDLPLTLDEVCRWHHALFPQGLSGMYDINVGVLRDDVNGPMQVVSGAYGKAKVHFEAPKADRLPDELERFFQWYNDNETGLDLTIKAGLAHLWFVTLHPFDDGNGRLTRALTERMLAKSDGSPQRFYSMSAQILTNRREYYHILEQTQRGLASATEWLIWFLTNLEAALIQALAQSQKVVAKSQFWHTYRHTSLNPRQAVMINKLWGDFYGKLTTKKWASITKVSTDTALRDINDLVEKGILVKSLASGRSQSYELSCLVE</sequence>
<dbReference type="EMBL" id="FTNU01000013">
    <property type="protein sequence ID" value="SIR99619.1"/>
    <property type="molecule type" value="Genomic_DNA"/>
</dbReference>
<dbReference type="AlphaFoldDB" id="A0A1N7FGX3"/>
<feature type="binding site" evidence="2">
    <location>
        <begin position="254"/>
        <end position="255"/>
    </location>
    <ligand>
        <name>ATP</name>
        <dbReference type="ChEBI" id="CHEBI:30616"/>
    </ligand>
</feature>